<keyword evidence="3" id="KW-1015">Disulfide bond</keyword>
<dbReference type="GO" id="GO:0017004">
    <property type="term" value="P:cytochrome complex assembly"/>
    <property type="evidence" value="ECO:0007669"/>
    <property type="project" value="UniProtKB-KW"/>
</dbReference>
<dbReference type="InterPro" id="IPR013766">
    <property type="entry name" value="Thioredoxin_domain"/>
</dbReference>
<keyword evidence="2" id="KW-0201">Cytochrome c-type biogenesis</keyword>
<evidence type="ECO:0000256" key="4">
    <source>
        <dbReference type="ARBA" id="ARBA00023284"/>
    </source>
</evidence>
<organism evidence="7 8">
    <name type="scientific">Hoylesella shahii DSM 15611 = JCM 12083</name>
    <dbReference type="NCBI Taxonomy" id="1122991"/>
    <lineage>
        <taxon>Bacteria</taxon>
        <taxon>Pseudomonadati</taxon>
        <taxon>Bacteroidota</taxon>
        <taxon>Bacteroidia</taxon>
        <taxon>Bacteroidales</taxon>
        <taxon>Prevotellaceae</taxon>
        <taxon>Hoylesella</taxon>
    </lineage>
</organism>
<dbReference type="Pfam" id="PF14289">
    <property type="entry name" value="DUF4369"/>
    <property type="match status" value="1"/>
</dbReference>
<dbReference type="InterPro" id="IPR036249">
    <property type="entry name" value="Thioredoxin-like_sf"/>
</dbReference>
<comment type="caution">
    <text evidence="7">The sequence shown here is derived from an EMBL/GenBank/DDBJ whole genome shotgun (WGS) entry which is preliminary data.</text>
</comment>
<dbReference type="Gene3D" id="3.40.30.10">
    <property type="entry name" value="Glutaredoxin"/>
    <property type="match status" value="1"/>
</dbReference>
<reference evidence="7 8" key="1">
    <citation type="submission" date="2018-05" db="EMBL/GenBank/DDBJ databases">
        <title>Genomic Encyclopedia of Type Strains, Phase I: the one thousand microbial genomes (KMG-I) project.</title>
        <authorList>
            <person name="Kyrpides N."/>
        </authorList>
    </citation>
    <scope>NUCLEOTIDE SEQUENCE [LARGE SCALE GENOMIC DNA]</scope>
    <source>
        <strain evidence="7 8">DSM 15611</strain>
    </source>
</reference>
<dbReference type="PROSITE" id="PS51352">
    <property type="entry name" value="THIOREDOXIN_2"/>
    <property type="match status" value="1"/>
</dbReference>
<dbReference type="RefSeq" id="WP_025815686.1">
    <property type="nucleotide sequence ID" value="NZ_BAIZ01000009.1"/>
</dbReference>
<proteinExistence type="predicted"/>
<dbReference type="OrthoDB" id="1081352at2"/>
<feature type="domain" description="Thioredoxin" evidence="6">
    <location>
        <begin position="211"/>
        <end position="360"/>
    </location>
</feature>
<evidence type="ECO:0000256" key="5">
    <source>
        <dbReference type="SAM" id="MobiDB-lite"/>
    </source>
</evidence>
<protein>
    <submittedName>
        <fullName evidence="7">Thiol-disulfide isomerase/thioredoxin</fullName>
    </submittedName>
</protein>
<dbReference type="PANTHER" id="PTHR42852:SF6">
    <property type="entry name" value="THIOL:DISULFIDE INTERCHANGE PROTEIN DSBE"/>
    <property type="match status" value="1"/>
</dbReference>
<keyword evidence="8" id="KW-1185">Reference proteome</keyword>
<dbReference type="PANTHER" id="PTHR42852">
    <property type="entry name" value="THIOL:DISULFIDE INTERCHANGE PROTEIN DSBE"/>
    <property type="match status" value="1"/>
</dbReference>
<dbReference type="GO" id="GO:0030313">
    <property type="term" value="C:cell envelope"/>
    <property type="evidence" value="ECO:0007669"/>
    <property type="project" value="UniProtKB-SubCell"/>
</dbReference>
<keyword evidence="4" id="KW-0676">Redox-active center</keyword>
<feature type="region of interest" description="Disordered" evidence="5">
    <location>
        <begin position="356"/>
        <end position="375"/>
    </location>
</feature>
<dbReference type="AlphaFoldDB" id="A0A318HS25"/>
<evidence type="ECO:0000256" key="1">
    <source>
        <dbReference type="ARBA" id="ARBA00004196"/>
    </source>
</evidence>
<sequence>MERIIITLLCTLSVFNSIAQSKKGFVITSDIPDLPDGIEVELETAEGSNYDEVARTTVKDGKFELVGKLTHPTLCTLSTNNYKLLLAMESKEEPTFTFTPIFVSNTEMVVKADKYKYLASNLPLSSHLKVTGGRAQADFNDFNQRKNDSLTWMKKHPQSPLAIKMATEMVQNNRSLTKRQIQDMTATIFACPEDYQRVVAYRRAVTIAEAMAVGEKLQDVSMYTEKNKGTSLLEAIPAGKVAFVGFWTTWRKTNQKLIPELKRMIAKHPEVSFLNVADDKEDYLWQKFLEREQLSWPQYRLTKRGLKHFTEAYGQDATPFFVMLAPDGTIVRVSSYLADMHKLMDKTASRMTRLYEQKQKKAAEQNPERKSKKGK</sequence>
<dbReference type="SUPFAM" id="SSF52833">
    <property type="entry name" value="Thioredoxin-like"/>
    <property type="match status" value="1"/>
</dbReference>
<evidence type="ECO:0000259" key="6">
    <source>
        <dbReference type="PROSITE" id="PS51352"/>
    </source>
</evidence>
<accession>A0A318HS25</accession>
<dbReference type="GO" id="GO:0016853">
    <property type="term" value="F:isomerase activity"/>
    <property type="evidence" value="ECO:0007669"/>
    <property type="project" value="UniProtKB-KW"/>
</dbReference>
<feature type="compositionally biased region" description="Basic and acidic residues" evidence="5">
    <location>
        <begin position="356"/>
        <end position="369"/>
    </location>
</feature>
<gene>
    <name evidence="7" type="ORF">EJ73_01850</name>
</gene>
<dbReference type="Proteomes" id="UP000248314">
    <property type="component" value="Unassembled WGS sequence"/>
</dbReference>
<evidence type="ECO:0000313" key="8">
    <source>
        <dbReference type="Proteomes" id="UP000248314"/>
    </source>
</evidence>
<dbReference type="STRING" id="1122991.GCA_000613445_02325"/>
<dbReference type="EMBL" id="QJJX01000022">
    <property type="protein sequence ID" value="PXX21208.1"/>
    <property type="molecule type" value="Genomic_DNA"/>
</dbReference>
<dbReference type="InterPro" id="IPR050553">
    <property type="entry name" value="Thioredoxin_ResA/DsbE_sf"/>
</dbReference>
<evidence type="ECO:0000256" key="2">
    <source>
        <dbReference type="ARBA" id="ARBA00022748"/>
    </source>
</evidence>
<evidence type="ECO:0000256" key="3">
    <source>
        <dbReference type="ARBA" id="ARBA00023157"/>
    </source>
</evidence>
<comment type="subcellular location">
    <subcellularLocation>
        <location evidence="1">Cell envelope</location>
    </subcellularLocation>
</comment>
<dbReference type="InterPro" id="IPR025380">
    <property type="entry name" value="DUF4369"/>
</dbReference>
<evidence type="ECO:0000313" key="7">
    <source>
        <dbReference type="EMBL" id="PXX21208.1"/>
    </source>
</evidence>
<name>A0A318HS25_9BACT</name>
<keyword evidence="7" id="KW-0413">Isomerase</keyword>